<evidence type="ECO:0000313" key="2">
    <source>
        <dbReference type="EMBL" id="MFF5297194.1"/>
    </source>
</evidence>
<comment type="caution">
    <text evidence="2">The sequence shown here is derived from an EMBL/GenBank/DDBJ whole genome shotgun (WGS) entry which is preliminary data.</text>
</comment>
<sequence>MTERNRPGQGSRVLRFGGRALGILAGAALVAVLAVLGTVAWITSVALPHHQHEADAETRRLGEAAAAAGRQDLARLVADGRLTDDEITYSVGRTWDITRADASWAIVAEIDYNLCIRYDVSLPLGPASTVTMTRLASCPSLSGTYRPYPTVTPSG</sequence>
<gene>
    <name evidence="2" type="ORF">ACFY35_47840</name>
</gene>
<feature type="transmembrane region" description="Helical" evidence="1">
    <location>
        <begin position="21"/>
        <end position="42"/>
    </location>
</feature>
<protein>
    <submittedName>
        <fullName evidence="2">Uncharacterized protein</fullName>
    </submittedName>
</protein>
<dbReference type="EMBL" id="JBIAZU010000010">
    <property type="protein sequence ID" value="MFF5297194.1"/>
    <property type="molecule type" value="Genomic_DNA"/>
</dbReference>
<dbReference type="Proteomes" id="UP001602245">
    <property type="component" value="Unassembled WGS sequence"/>
</dbReference>
<organism evidence="2 3">
    <name type="scientific">Paractinoplanes globisporus</name>
    <dbReference type="NCBI Taxonomy" id="113565"/>
    <lineage>
        <taxon>Bacteria</taxon>
        <taxon>Bacillati</taxon>
        <taxon>Actinomycetota</taxon>
        <taxon>Actinomycetes</taxon>
        <taxon>Micromonosporales</taxon>
        <taxon>Micromonosporaceae</taxon>
        <taxon>Paractinoplanes</taxon>
    </lineage>
</organism>
<reference evidence="2 3" key="1">
    <citation type="submission" date="2024-10" db="EMBL/GenBank/DDBJ databases">
        <title>The Natural Products Discovery Center: Release of the First 8490 Sequenced Strains for Exploring Actinobacteria Biosynthetic Diversity.</title>
        <authorList>
            <person name="Kalkreuter E."/>
            <person name="Kautsar S.A."/>
            <person name="Yang D."/>
            <person name="Bader C.D."/>
            <person name="Teijaro C.N."/>
            <person name="Fluegel L."/>
            <person name="Davis C.M."/>
            <person name="Simpson J.R."/>
            <person name="Lauterbach L."/>
            <person name="Steele A.D."/>
            <person name="Gui C."/>
            <person name="Meng S."/>
            <person name="Li G."/>
            <person name="Viehrig K."/>
            <person name="Ye F."/>
            <person name="Su P."/>
            <person name="Kiefer A.F."/>
            <person name="Nichols A."/>
            <person name="Cepeda A.J."/>
            <person name="Yan W."/>
            <person name="Fan B."/>
            <person name="Jiang Y."/>
            <person name="Adhikari A."/>
            <person name="Zheng C.-J."/>
            <person name="Schuster L."/>
            <person name="Cowan T.M."/>
            <person name="Smanski M.J."/>
            <person name="Chevrette M.G."/>
            <person name="De Carvalho L.P.S."/>
            <person name="Shen B."/>
        </authorList>
    </citation>
    <scope>NUCLEOTIDE SEQUENCE [LARGE SCALE GENOMIC DNA]</scope>
    <source>
        <strain evidence="2 3">NPDC000087</strain>
    </source>
</reference>
<proteinExistence type="predicted"/>
<name>A0ABW6WX97_9ACTN</name>
<evidence type="ECO:0000256" key="1">
    <source>
        <dbReference type="SAM" id="Phobius"/>
    </source>
</evidence>
<keyword evidence="1" id="KW-0472">Membrane</keyword>
<keyword evidence="3" id="KW-1185">Reference proteome</keyword>
<evidence type="ECO:0000313" key="3">
    <source>
        <dbReference type="Proteomes" id="UP001602245"/>
    </source>
</evidence>
<dbReference type="RefSeq" id="WP_020514099.1">
    <property type="nucleotide sequence ID" value="NZ_JBIAZU010000010.1"/>
</dbReference>
<accession>A0ABW6WX97</accession>
<keyword evidence="1" id="KW-0812">Transmembrane</keyword>
<keyword evidence="1" id="KW-1133">Transmembrane helix</keyword>